<dbReference type="InterPro" id="IPR029063">
    <property type="entry name" value="SAM-dependent_MTases_sf"/>
</dbReference>
<keyword evidence="18" id="KW-0560">Oxidoreductase</keyword>
<keyword evidence="16 25" id="KW-0106">Calcium</keyword>
<comment type="caution">
    <text evidence="30">The sequence shown here is derived from an EMBL/GenBank/DDBJ whole genome shotgun (WGS) entry which is preliminary data.</text>
</comment>
<evidence type="ECO:0000256" key="13">
    <source>
        <dbReference type="ARBA" id="ARBA00022694"/>
    </source>
</evidence>
<dbReference type="InterPro" id="IPR000823">
    <property type="entry name" value="Peroxidase_pln"/>
</dbReference>
<dbReference type="PROSITE" id="PS50873">
    <property type="entry name" value="PEROXIDASE_4"/>
    <property type="match status" value="1"/>
</dbReference>
<dbReference type="InterPro" id="IPR019793">
    <property type="entry name" value="Peroxidases_heam-ligand_BS"/>
</dbReference>
<comment type="similarity">
    <text evidence="28">Belongs to the class I-like SAM-binding methyltransferase superfamily. TRM11 methyltransferase family.</text>
</comment>
<evidence type="ECO:0000256" key="20">
    <source>
        <dbReference type="ARBA" id="ARBA00023157"/>
    </source>
</evidence>
<evidence type="ECO:0000256" key="18">
    <source>
        <dbReference type="ARBA" id="ARBA00023002"/>
    </source>
</evidence>
<feature type="binding site" evidence="25">
    <location>
        <position position="523"/>
    </location>
    <ligand>
        <name>Ca(2+)</name>
        <dbReference type="ChEBI" id="CHEBI:29108"/>
        <label>1</label>
    </ligand>
</feature>
<dbReference type="CDD" id="cd00693">
    <property type="entry name" value="secretory_peroxidase"/>
    <property type="match status" value="1"/>
</dbReference>
<evidence type="ECO:0000256" key="22">
    <source>
        <dbReference type="ARBA" id="ARBA00023324"/>
    </source>
</evidence>
<keyword evidence="19 25" id="KW-0408">Iron</keyword>
<keyword evidence="10" id="KW-0349">Heme</keyword>
<comment type="subcellular location">
    <subcellularLocation>
        <location evidence="3">Cytoplasm</location>
    </subcellularLocation>
</comment>
<evidence type="ECO:0000256" key="27">
    <source>
        <dbReference type="PIRSR" id="PIRSR600823-5"/>
    </source>
</evidence>
<evidence type="ECO:0000256" key="17">
    <source>
        <dbReference type="ARBA" id="ARBA00022884"/>
    </source>
</evidence>
<dbReference type="EMBL" id="JACGWN010000011">
    <property type="protein sequence ID" value="KAL0422340.1"/>
    <property type="molecule type" value="Genomic_DNA"/>
</dbReference>
<evidence type="ECO:0000256" key="19">
    <source>
        <dbReference type="ARBA" id="ARBA00023004"/>
    </source>
</evidence>
<keyword evidence="21" id="KW-0325">Glycoprotein</keyword>
<evidence type="ECO:0000256" key="6">
    <source>
        <dbReference type="ARBA" id="ARBA00022525"/>
    </source>
</evidence>
<comment type="function">
    <text evidence="2">Removal of H(2)O(2), oxidation of toxic reductants, biosynthesis and degradation of lignin, suberization, auxin catabolism, response to environmental stresses such as wounding, pathogen attack and oxidative stress. These functions might be dependent on each isozyme/isoform in each plant tissue.</text>
</comment>
<feature type="disulfide bond" evidence="27">
    <location>
        <begin position="524"/>
        <end position="529"/>
    </location>
</feature>
<evidence type="ECO:0000256" key="4">
    <source>
        <dbReference type="ARBA" id="ARBA00006873"/>
    </source>
</evidence>
<dbReference type="PROSITE" id="PS00092">
    <property type="entry name" value="N6_MTASE"/>
    <property type="match status" value="1"/>
</dbReference>
<feature type="disulfide bond" evidence="27">
    <location>
        <begin position="491"/>
        <end position="569"/>
    </location>
</feature>
<dbReference type="Pfam" id="PF25904">
    <property type="entry name" value="Tmrp11_N"/>
    <property type="match status" value="1"/>
</dbReference>
<dbReference type="Gene3D" id="1.10.420.10">
    <property type="entry name" value="Peroxidase, domain 2"/>
    <property type="match status" value="1"/>
</dbReference>
<evidence type="ECO:0000256" key="15">
    <source>
        <dbReference type="ARBA" id="ARBA00022729"/>
    </source>
</evidence>
<dbReference type="PROSITE" id="PS51627">
    <property type="entry name" value="SAM_MT_TRM11"/>
    <property type="match status" value="1"/>
</dbReference>
<dbReference type="InterPro" id="IPR016691">
    <property type="entry name" value="TRMT11"/>
</dbReference>
<proteinExistence type="inferred from homology"/>
<keyword evidence="12 28" id="KW-0949">S-adenosyl-L-methionine</keyword>
<keyword evidence="13 28" id="KW-0819">tRNA processing</keyword>
<feature type="domain" description="Plant heme peroxidase family profile" evidence="29">
    <location>
        <begin position="481"/>
        <end position="779"/>
    </location>
</feature>
<evidence type="ECO:0000256" key="26">
    <source>
        <dbReference type="PIRSR" id="PIRSR600823-4"/>
    </source>
</evidence>
<dbReference type="FunFam" id="1.10.520.10:FF:000008">
    <property type="entry name" value="Peroxidase"/>
    <property type="match status" value="1"/>
</dbReference>
<dbReference type="AlphaFoldDB" id="A0AAW2V148"/>
<feature type="disulfide bond" evidence="27">
    <location>
        <begin position="575"/>
        <end position="775"/>
    </location>
</feature>
<dbReference type="SUPFAM" id="SSF48113">
    <property type="entry name" value="Heme-dependent peroxidases"/>
    <property type="match status" value="1"/>
</dbReference>
<dbReference type="GO" id="GO:0140825">
    <property type="term" value="F:lactoperoxidase activity"/>
    <property type="evidence" value="ECO:0007669"/>
    <property type="project" value="UniProtKB-EC"/>
</dbReference>
<feature type="binding site" evidence="25">
    <location>
        <position position="530"/>
    </location>
    <ligand>
        <name>Ca(2+)</name>
        <dbReference type="ChEBI" id="CHEBI:29108"/>
        <label>1</label>
    </ligand>
</feature>
<evidence type="ECO:0000256" key="16">
    <source>
        <dbReference type="ARBA" id="ARBA00022837"/>
    </source>
</evidence>
<reference evidence="30" key="1">
    <citation type="submission" date="2020-06" db="EMBL/GenBank/DDBJ databases">
        <authorList>
            <person name="Li T."/>
            <person name="Hu X."/>
            <person name="Zhang T."/>
            <person name="Song X."/>
            <person name="Zhang H."/>
            <person name="Dai N."/>
            <person name="Sheng W."/>
            <person name="Hou X."/>
            <person name="Wei L."/>
        </authorList>
    </citation>
    <scope>NUCLEOTIDE SEQUENCE</scope>
    <source>
        <strain evidence="30">KEN1</strain>
        <tissue evidence="30">Leaf</tissue>
    </source>
</reference>
<dbReference type="GO" id="GO:0160102">
    <property type="term" value="F:tRNA (guanine(10)-N2)-methyltransferase activity"/>
    <property type="evidence" value="ECO:0007669"/>
    <property type="project" value="InterPro"/>
</dbReference>
<protein>
    <submittedName>
        <fullName evidence="30">Peroxidase 43</fullName>
    </submittedName>
</protein>
<dbReference type="PRINTS" id="PR00461">
    <property type="entry name" value="PLPEROXIDASE"/>
</dbReference>
<comment type="catalytic activity">
    <reaction evidence="1">
        <text>2 a phenolic donor + H2O2 = 2 a phenolic radical donor + 2 H2O</text>
        <dbReference type="Rhea" id="RHEA:56136"/>
        <dbReference type="ChEBI" id="CHEBI:15377"/>
        <dbReference type="ChEBI" id="CHEBI:16240"/>
        <dbReference type="ChEBI" id="CHEBI:139520"/>
        <dbReference type="ChEBI" id="CHEBI:139521"/>
        <dbReference type="EC" id="1.11.1.7"/>
    </reaction>
</comment>
<feature type="binding site" evidence="24">
    <location>
        <position position="616"/>
    </location>
    <ligand>
        <name>substrate</name>
    </ligand>
</feature>
<evidence type="ECO:0000256" key="14">
    <source>
        <dbReference type="ARBA" id="ARBA00022723"/>
    </source>
</evidence>
<dbReference type="PANTHER" id="PTHR13370">
    <property type="entry name" value="RNA METHYLASE-RELATED"/>
    <property type="match status" value="1"/>
</dbReference>
<feature type="binding site" evidence="25">
    <location>
        <position position="706"/>
    </location>
    <ligand>
        <name>Ca(2+)</name>
        <dbReference type="ChEBI" id="CHEBI:29108"/>
        <label>2</label>
    </ligand>
</feature>
<keyword evidence="17 28" id="KW-0694">RNA-binding</keyword>
<dbReference type="GO" id="GO:0042744">
    <property type="term" value="P:hydrogen peroxide catabolic process"/>
    <property type="evidence" value="ECO:0007669"/>
    <property type="project" value="UniProtKB-KW"/>
</dbReference>
<evidence type="ECO:0000256" key="12">
    <source>
        <dbReference type="ARBA" id="ARBA00022691"/>
    </source>
</evidence>
<keyword evidence="6" id="KW-0964">Secreted</keyword>
<dbReference type="PROSITE" id="PS00436">
    <property type="entry name" value="PEROXIDASE_2"/>
    <property type="match status" value="1"/>
</dbReference>
<comment type="cofactor">
    <cofactor evidence="25">
        <name>Ca(2+)</name>
        <dbReference type="ChEBI" id="CHEBI:29108"/>
    </cofactor>
    <text evidence="25">Binds 2 calcium ions per subunit.</text>
</comment>
<comment type="cofactor">
    <cofactor evidence="25">
        <name>heme b</name>
        <dbReference type="ChEBI" id="CHEBI:60344"/>
    </cofactor>
    <text evidence="25">Binds 1 heme b (iron(II)-protoporphyrin IX) group per subunit.</text>
</comment>
<gene>
    <name evidence="30" type="ORF">Slati_3256900</name>
</gene>
<feature type="binding site" evidence="25">
    <location>
        <position position="647"/>
    </location>
    <ligand>
        <name>Ca(2+)</name>
        <dbReference type="ChEBI" id="CHEBI:29108"/>
        <label>2</label>
    </ligand>
</feature>
<feature type="binding site" evidence="25">
    <location>
        <position position="528"/>
    </location>
    <ligand>
        <name>Ca(2+)</name>
        <dbReference type="ChEBI" id="CHEBI:29108"/>
        <label>1</label>
    </ligand>
</feature>
<keyword evidence="5" id="KW-0963">Cytoplasm</keyword>
<evidence type="ECO:0000256" key="3">
    <source>
        <dbReference type="ARBA" id="ARBA00004496"/>
    </source>
</evidence>
<keyword evidence="9 28" id="KW-0489">Methyltransferase</keyword>
<dbReference type="InterPro" id="IPR002016">
    <property type="entry name" value="Haem_peroxidase"/>
</dbReference>
<feature type="binding site" evidence="25">
    <location>
        <position position="543"/>
    </location>
    <ligand>
        <name>Ca(2+)</name>
        <dbReference type="ChEBI" id="CHEBI:29108"/>
        <label>1</label>
    </ligand>
</feature>
<dbReference type="SUPFAM" id="SSF53335">
    <property type="entry name" value="S-adenosyl-L-methionine-dependent methyltransferases"/>
    <property type="match status" value="1"/>
</dbReference>
<dbReference type="InterPro" id="IPR033905">
    <property type="entry name" value="Secretory_peroxidase"/>
</dbReference>
<dbReference type="PRINTS" id="PR00458">
    <property type="entry name" value="PEROXIDASE"/>
</dbReference>
<dbReference type="InterPro" id="IPR059073">
    <property type="entry name" value="TRMT11_N"/>
</dbReference>
<dbReference type="GO" id="GO:0020037">
    <property type="term" value="F:heme binding"/>
    <property type="evidence" value="ECO:0007669"/>
    <property type="project" value="InterPro"/>
</dbReference>
<dbReference type="FunFam" id="1.10.420.10:FF:000010">
    <property type="entry name" value="Peroxidase"/>
    <property type="match status" value="1"/>
</dbReference>
<dbReference type="GO" id="GO:0000049">
    <property type="term" value="F:tRNA binding"/>
    <property type="evidence" value="ECO:0007669"/>
    <property type="project" value="UniProtKB-UniRule"/>
</dbReference>
<dbReference type="InterPro" id="IPR002052">
    <property type="entry name" value="DNA_methylase_N6_adenine_CS"/>
</dbReference>
<keyword evidence="20 27" id="KW-1015">Disulfide bond</keyword>
<reference evidence="30" key="2">
    <citation type="journal article" date="2024" name="Plant">
        <title>Genomic evolution and insights into agronomic trait innovations of Sesamum species.</title>
        <authorList>
            <person name="Miao H."/>
            <person name="Wang L."/>
            <person name="Qu L."/>
            <person name="Liu H."/>
            <person name="Sun Y."/>
            <person name="Le M."/>
            <person name="Wang Q."/>
            <person name="Wei S."/>
            <person name="Zheng Y."/>
            <person name="Lin W."/>
            <person name="Duan Y."/>
            <person name="Cao H."/>
            <person name="Xiong S."/>
            <person name="Wang X."/>
            <person name="Wei L."/>
            <person name="Li C."/>
            <person name="Ma Q."/>
            <person name="Ju M."/>
            <person name="Zhao R."/>
            <person name="Li G."/>
            <person name="Mu C."/>
            <person name="Tian Q."/>
            <person name="Mei H."/>
            <person name="Zhang T."/>
            <person name="Gao T."/>
            <person name="Zhang H."/>
        </authorList>
    </citation>
    <scope>NUCLEOTIDE SEQUENCE</scope>
    <source>
        <strain evidence="30">KEN1</strain>
    </source>
</reference>
<feature type="binding site" description="axial binding residue" evidence="25">
    <location>
        <position position="646"/>
    </location>
    <ligand>
        <name>heme b</name>
        <dbReference type="ChEBI" id="CHEBI:60344"/>
    </ligand>
    <ligandPart>
        <name>Fe</name>
        <dbReference type="ChEBI" id="CHEBI:18248"/>
    </ligandPart>
</feature>
<dbReference type="GO" id="GO:0006979">
    <property type="term" value="P:response to oxidative stress"/>
    <property type="evidence" value="ECO:0007669"/>
    <property type="project" value="InterPro"/>
</dbReference>
<keyword evidence="15" id="KW-0732">Signal</keyword>
<dbReference type="GO" id="GO:0046872">
    <property type="term" value="F:metal ion binding"/>
    <property type="evidence" value="ECO:0007669"/>
    <property type="project" value="UniProtKB-KW"/>
</dbReference>
<feature type="binding site" evidence="25">
    <location>
        <position position="698"/>
    </location>
    <ligand>
        <name>Ca(2+)</name>
        <dbReference type="ChEBI" id="CHEBI:29108"/>
        <label>2</label>
    </ligand>
</feature>
<evidence type="ECO:0000256" key="25">
    <source>
        <dbReference type="PIRSR" id="PIRSR600823-3"/>
    </source>
</evidence>
<accession>A0AAW2V148</accession>
<sequence length="780" mass="86768">MWYLCVFFHRLLEYRKAEFESLVGLFEGCSGATTLEWRLPEDHHPDSPFHFVNLPSEEMARDIAGRRRSFEELEEAIHSYPDDRKLPYLAPGTTFKITVESFGKAISSHEQSDRFQKLAFIPFKGKVNLRNPEHRFCLMDNDDYGDNNGLPPIVQRRIFFGREVGASDRKILQTYQLKSRKYLGPTAMDAEMAFLMANQAQVKPGKLVYDPFVFRVQILTFRVVMSCGCNVWSNFKQYGLSMPLSLLRADNNLPPWRSGLKEVFDAIICDPPYGVRAGGRKSGGRKLLKGVIGPYTIPDDKRTDHIPSTAPYSLVECVHDLLDLAARMLVMGGRLVYFYPVLREEDSPEPTFPEHPCFELIATCEQILSYRYSRVLLTMVKVAPYSEEIELAAKLKHIEFKENHLKWLEDGNLHSAVFSPADVQINGTGATEGTSRACKIWHAIVLIETKILGEEKEKEMYYILKRISSSASHHHHEGFGKLRVGFYAKTCPKAESIVRGVVQQAVAADQNNAPVLLRLHFHDCFVQGCDGSILIDKGSATDEKHAFGHQGVGGFDVIERAKAEVEAVCPGLVSCADILALAARDAVALTKGPSYEVETGRRDGVVSDVRLADSMPDVADSIHILRAKFSQKGLSDKDLVLLSAAHTIGTTACFFMTQRLYQFPASGGSDPSINPGFLPELKSTCPKNGDSSVRLAMDRGSEQTFDNQILKNIRSGFAVLQSDASLYQDKATKSVIDSYLGPRSSSFEADFAASMVKMGRIGVLTGSRGTIRRVCSSSNS</sequence>
<dbReference type="PANTHER" id="PTHR13370:SF3">
    <property type="entry name" value="TRNA (GUANINE(10)-N2)-METHYLTRANSFERASE HOMOLOG"/>
    <property type="match status" value="1"/>
</dbReference>
<evidence type="ECO:0000256" key="24">
    <source>
        <dbReference type="PIRSR" id="PIRSR600823-2"/>
    </source>
</evidence>
<evidence type="ECO:0000256" key="2">
    <source>
        <dbReference type="ARBA" id="ARBA00002322"/>
    </source>
</evidence>
<dbReference type="InterPro" id="IPR019794">
    <property type="entry name" value="Peroxidases_AS"/>
</dbReference>
<dbReference type="GO" id="GO:0032259">
    <property type="term" value="P:methylation"/>
    <property type="evidence" value="ECO:0007669"/>
    <property type="project" value="UniProtKB-UniRule"/>
</dbReference>
<evidence type="ECO:0000256" key="21">
    <source>
        <dbReference type="ARBA" id="ARBA00023180"/>
    </source>
</evidence>
<keyword evidence="11 28" id="KW-0808">Transferase</keyword>
<dbReference type="GO" id="GO:0005737">
    <property type="term" value="C:cytoplasm"/>
    <property type="evidence" value="ECO:0007669"/>
    <property type="project" value="UniProtKB-SubCell"/>
</dbReference>
<dbReference type="InterPro" id="IPR010255">
    <property type="entry name" value="Haem_peroxidase_sf"/>
</dbReference>
<dbReference type="PROSITE" id="PS00435">
    <property type="entry name" value="PEROXIDASE_1"/>
    <property type="match status" value="1"/>
</dbReference>
<feature type="disulfide bond" evidence="27">
    <location>
        <begin position="653"/>
        <end position="685"/>
    </location>
</feature>
<comment type="similarity">
    <text evidence="4">Belongs to the peroxidase family. Ascorbate peroxidase subfamily.</text>
</comment>
<evidence type="ECO:0000256" key="28">
    <source>
        <dbReference type="PROSITE-ProRule" id="PRU00959"/>
    </source>
</evidence>
<evidence type="ECO:0000256" key="8">
    <source>
        <dbReference type="ARBA" id="ARBA00022559"/>
    </source>
</evidence>
<keyword evidence="14 25" id="KW-0479">Metal-binding</keyword>
<name>A0AAW2V148_9LAMI</name>
<evidence type="ECO:0000259" key="29">
    <source>
        <dbReference type="PROSITE" id="PS50873"/>
    </source>
</evidence>
<feature type="binding site" evidence="25">
    <location>
        <position position="526"/>
    </location>
    <ligand>
        <name>Ca(2+)</name>
        <dbReference type="ChEBI" id="CHEBI:29108"/>
        <label>1</label>
    </ligand>
</feature>
<evidence type="ECO:0000256" key="10">
    <source>
        <dbReference type="ARBA" id="ARBA00022617"/>
    </source>
</evidence>
<evidence type="ECO:0000313" key="30">
    <source>
        <dbReference type="EMBL" id="KAL0422340.1"/>
    </source>
</evidence>
<keyword evidence="8 30" id="KW-0575">Peroxidase</keyword>
<evidence type="ECO:0000256" key="9">
    <source>
        <dbReference type="ARBA" id="ARBA00022603"/>
    </source>
</evidence>
<keyword evidence="7 28" id="KW-0820">tRNA-binding</keyword>
<dbReference type="GO" id="GO:0008033">
    <property type="term" value="P:tRNA processing"/>
    <property type="evidence" value="ECO:0007669"/>
    <property type="project" value="UniProtKB-UniRule"/>
</dbReference>
<dbReference type="Pfam" id="PF00141">
    <property type="entry name" value="peroxidase"/>
    <property type="match status" value="1"/>
</dbReference>
<evidence type="ECO:0000256" key="23">
    <source>
        <dbReference type="PIRSR" id="PIRSR600823-1"/>
    </source>
</evidence>
<feature type="active site" description="Proton acceptor" evidence="23">
    <location>
        <position position="522"/>
    </location>
</feature>
<feature type="binding site" evidence="25">
    <location>
        <position position="532"/>
    </location>
    <ligand>
        <name>Ca(2+)</name>
        <dbReference type="ChEBI" id="CHEBI:29108"/>
        <label>1</label>
    </ligand>
</feature>
<evidence type="ECO:0000256" key="7">
    <source>
        <dbReference type="ARBA" id="ARBA00022555"/>
    </source>
</evidence>
<keyword evidence="22" id="KW-0376">Hydrogen peroxide</keyword>
<organism evidence="30">
    <name type="scientific">Sesamum latifolium</name>
    <dbReference type="NCBI Taxonomy" id="2727402"/>
    <lineage>
        <taxon>Eukaryota</taxon>
        <taxon>Viridiplantae</taxon>
        <taxon>Streptophyta</taxon>
        <taxon>Embryophyta</taxon>
        <taxon>Tracheophyta</taxon>
        <taxon>Spermatophyta</taxon>
        <taxon>Magnoliopsida</taxon>
        <taxon>eudicotyledons</taxon>
        <taxon>Gunneridae</taxon>
        <taxon>Pentapetalae</taxon>
        <taxon>asterids</taxon>
        <taxon>lamiids</taxon>
        <taxon>Lamiales</taxon>
        <taxon>Pedaliaceae</taxon>
        <taxon>Sesamum</taxon>
    </lineage>
</organism>
<evidence type="ECO:0000256" key="5">
    <source>
        <dbReference type="ARBA" id="ARBA00022490"/>
    </source>
</evidence>
<dbReference type="Gene3D" id="3.40.50.150">
    <property type="entry name" value="Vaccinia Virus protein VP39"/>
    <property type="match status" value="2"/>
</dbReference>
<evidence type="ECO:0000256" key="11">
    <source>
        <dbReference type="ARBA" id="ARBA00022679"/>
    </source>
</evidence>
<feature type="site" description="Transition state stabilizer" evidence="26">
    <location>
        <position position="518"/>
    </location>
</feature>
<evidence type="ECO:0000256" key="1">
    <source>
        <dbReference type="ARBA" id="ARBA00000189"/>
    </source>
</evidence>
<dbReference type="Gene3D" id="1.10.520.10">
    <property type="match status" value="1"/>
</dbReference>